<evidence type="ECO:0000313" key="4">
    <source>
        <dbReference type="Proteomes" id="UP000324170"/>
    </source>
</evidence>
<organism evidence="1 3">
    <name type="scientific">Xenorhabdus doucetiae</name>
    <dbReference type="NCBI Taxonomy" id="351671"/>
    <lineage>
        <taxon>Bacteria</taxon>
        <taxon>Pseudomonadati</taxon>
        <taxon>Pseudomonadota</taxon>
        <taxon>Gammaproteobacteria</taxon>
        <taxon>Enterobacterales</taxon>
        <taxon>Morganellaceae</taxon>
        <taxon>Xenorhabdus</taxon>
    </lineage>
</organism>
<dbReference type="InterPro" id="IPR024079">
    <property type="entry name" value="MetalloPept_cat_dom_sf"/>
</dbReference>
<keyword evidence="4" id="KW-1185">Reference proteome</keyword>
<dbReference type="EMBL" id="FO704550">
    <property type="protein sequence ID" value="CDG16393.1"/>
    <property type="molecule type" value="Genomic_DNA"/>
</dbReference>
<name>A0A068QNB5_9GAMM</name>
<accession>A0A068QNB5</accession>
<evidence type="ECO:0000313" key="2">
    <source>
        <dbReference type="EMBL" id="TYP03188.1"/>
    </source>
</evidence>
<sequence length="296" mass="34355">MYKQKKKRDSRVISLRDSIRNKKIEIILHQEIDFTDCYRNNKFILFDSYICGINLKFFGKNEEHSDQIRMKFLPPICYAINKVYAKVNNLSKIMRNINIYIGEEEGKTEVRWPAREDKIADNTSITKTVGIGIPHLHINAKKVKEIKSPQYSFWGRNKNITARIGWGVPDQLYHEAISGSRKSLELNSENSTKVIAAIVHEIGHIIHAQRTESKEKFWLAKRIDQHNIHNIPAKIVEQVSGYAIEKQNSNEFVAEVFTGLVYGKKYSQEVLEYYQYYSGPELTGIKLPELPPNWSP</sequence>
<dbReference type="Gene3D" id="3.40.390.10">
    <property type="entry name" value="Collagenase (Catalytic Domain)"/>
    <property type="match status" value="1"/>
</dbReference>
<dbReference type="EMBL" id="VNHN01000040">
    <property type="protein sequence ID" value="TYP03188.1"/>
    <property type="molecule type" value="Genomic_DNA"/>
</dbReference>
<evidence type="ECO:0000313" key="1">
    <source>
        <dbReference type="EMBL" id="CDG16393.1"/>
    </source>
</evidence>
<dbReference type="AlphaFoldDB" id="A0A068QNB5"/>
<dbReference type="KEGG" id="xdo:XDD1_0690"/>
<dbReference type="HOGENOM" id="CLU_939939_0_0_6"/>
<dbReference type="GO" id="GO:0008237">
    <property type="term" value="F:metallopeptidase activity"/>
    <property type="evidence" value="ECO:0007669"/>
    <property type="project" value="InterPro"/>
</dbReference>
<dbReference type="Proteomes" id="UP000324170">
    <property type="component" value="Unassembled WGS sequence"/>
</dbReference>
<dbReference type="RefSeq" id="WP_045968622.1">
    <property type="nucleotide sequence ID" value="NZ_CAWMED010000001.1"/>
</dbReference>
<reference evidence="2 4" key="2">
    <citation type="submission" date="2019-07" db="EMBL/GenBank/DDBJ databases">
        <title>Genomic Encyclopedia of Type Strains, Phase I: the one thousand microbial genomes (KMG-I) project.</title>
        <authorList>
            <person name="Kyrpides N."/>
        </authorList>
    </citation>
    <scope>NUCLEOTIDE SEQUENCE [LARGE SCALE GENOMIC DNA]</scope>
    <source>
        <strain evidence="2 4">DSM 17909</strain>
    </source>
</reference>
<protein>
    <submittedName>
        <fullName evidence="1">Uncharacterized protein</fullName>
    </submittedName>
</protein>
<proteinExistence type="predicted"/>
<dbReference type="Proteomes" id="UP000032721">
    <property type="component" value="Chromosome"/>
</dbReference>
<gene>
    <name evidence="2" type="ORF">LY16_02392</name>
    <name evidence="1" type="ORF">XDD1_0690</name>
</gene>
<evidence type="ECO:0000313" key="3">
    <source>
        <dbReference type="Proteomes" id="UP000032721"/>
    </source>
</evidence>
<reference evidence="1 3" key="1">
    <citation type="submission" date="2013-07" db="EMBL/GenBank/DDBJ databases">
        <authorList>
            <person name="Genoscope - CEA"/>
        </authorList>
    </citation>
    <scope>NUCLEOTIDE SEQUENCE [LARGE SCALE GENOMIC DNA]</scope>
    <source>
        <strain evidence="1">FRM16</strain>
        <strain evidence="3">FRM16 / DSM 17909</strain>
    </source>
</reference>
<dbReference type="OrthoDB" id="6448167at2"/>